<reference evidence="10" key="1">
    <citation type="submission" date="2022-01" db="EMBL/GenBank/DDBJ databases">
        <authorList>
            <person name="King R."/>
        </authorList>
    </citation>
    <scope>NUCLEOTIDE SEQUENCE</scope>
</reference>
<keyword evidence="6 8" id="KW-1133">Transmembrane helix</keyword>
<dbReference type="GO" id="GO:0046872">
    <property type="term" value="F:metal ion binding"/>
    <property type="evidence" value="ECO:0007669"/>
    <property type="project" value="UniProtKB-KW"/>
</dbReference>
<dbReference type="Gene3D" id="2.60.40.150">
    <property type="entry name" value="C2 domain"/>
    <property type="match status" value="3"/>
</dbReference>
<feature type="domain" description="C2" evidence="9">
    <location>
        <begin position="1"/>
        <end position="146"/>
    </location>
</feature>
<dbReference type="EMBL" id="OU895877">
    <property type="protein sequence ID" value="CAG9801494.1"/>
    <property type="molecule type" value="Genomic_DNA"/>
</dbReference>
<evidence type="ECO:0000259" key="9">
    <source>
        <dbReference type="PROSITE" id="PS50004"/>
    </source>
</evidence>
<dbReference type="Pfam" id="PF08150">
    <property type="entry name" value="FerB"/>
    <property type="match status" value="1"/>
</dbReference>
<sequence>MSEFELNQCLNKHQRDFLVSITVHKARNLNTLNADTFVAISFNNEMRRTKTYHNSDCPFFNEVSSFGHNVPLIVLKNIFYLFLYIYFQYFVFEIKTTLENLVKKNIRLMVIQLSSILKKTSVVGELNINLSSIWTQNYHAFIKKWGALEKIGDDQKNIEVGYLQVDLAIISNSELPTPATLTTINDDIIEENLLLPDTSKSSPVNVKYLVNIFDGNFIVKRDYIIQVSFGSFHTRTRQSKYSKYCVWNEQMIFYGKFQSLNQLIILELLVQDYYQWRVKCSVELNFNGMSWKVGDKYTKPAFGPSHVTFYEGVHNNSFYGKLLISIETHDVDEKMTLSSLNSKEDIIMPVNESEFWNDEIFKINMIIVNVESFSASYSSIRAQLYCEEISSNSVDIDLKDYRHKQIKLRHSTFNSNERPLLSMSIKLPDNRLKNQAINLLRMLLREMESHIRNYKLFEARYYDNIEYQMKCLKMLHNDLKSMLEGLKNKIYCKTFKQFTEWDQNYVKFLQSILDNCITKISRTLNNPSNKESVKSSFEAYINIRDIISTSIINIHGSPSEVFLNITKDNKLLGFHRFSMLDYFHSQAFDSKGEFCGKLQSIIIKPSTCLHSCENCGCMLGKFEVILWIGSDKELNEWLPQNAIEMSSNKINFTIEKYYKCNVYVHQAKIQPGICKDELCDPKLMVMTNGTYERTKADIIGIAHIKIPIKSNDIQAEDKSLKAKPDSLLPEKISIRKIFHQLINQFPPQLRWISFFKNGKVSAEVLMSVELLPLYGPTLTIMERDRNEPIPEIISPNIRKFHIEVTFAGIRNALKISSFTSARFKIQLSMGELALMSSFSLKGYKKNLNFIDPYASGYLLLPEEFQFWPPIVIQHVDISHKNTTTVGAAMIRRPEQFFVEDKPKELQRFLIPTTNSKTIVEGSDVMIEVDEKVPLLGSSKIEGSFLYIKRMLNNFNLSKFLMLPIQSKQVKTILIENQYTWWTKFYNSYRDASLHNESLHDLKIYKCELEKQLDFEYLSDWATPIDLYRAKEDLSDKSLAGEKYATLKCSIKIAKCSGKEFFQTENVNLVPSTFRFKRLSNLLVEIPIVVRVYIVQAINLRSQDVQSHSDAFIKIEYGGQALSDRAHYIPNQFSPIFGKRYQLNGVLPKSTELKISIYDRDTLSNDDLIGKTKIDIENRLRSKYKAFCGLQKEYVSKGYNAWRNSDLPSVILEEVCNERDLALPEYFPDRVLIAGMEFSDSSKISTDENVKEKLALTVLNNFHKIPGIGHKFVPEHVESRSLYRKDRPGIEQGKLLMWLEIFDPKRSIPEPVDITPIPPRRYELRVIIWNTKDVILDENNIFGKNMSDIYVKGWMENINNAQFTDVHYRSLTGEGNFNWRMIFPFKYSIGEDMMIIIKKKKPFEKFDTEIKLPPVLNLQIWDNDTFSPDDFLGAVSINLSHFPEFSASAEKCSGKKTSKYQNLFAINGSIRGWCPVYGRIRDNESVKLTGKVDVELEVLTEEEAKINPVGKGREGPNKLSSPNRPDTSFNWYENLGLSFKHIVMPQARKFALTVCSVVIVLIILLFGLSFIFGIPQKLLRLL</sequence>
<dbReference type="PANTHER" id="PTHR12546">
    <property type="entry name" value="FER-1-LIKE"/>
    <property type="match status" value="1"/>
</dbReference>
<dbReference type="InterPro" id="IPR037721">
    <property type="entry name" value="Ferlin"/>
</dbReference>
<name>A0A9N9RN56_9DIPT</name>
<evidence type="ECO:0000256" key="7">
    <source>
        <dbReference type="ARBA" id="ARBA00023136"/>
    </source>
</evidence>
<evidence type="ECO:0000256" key="8">
    <source>
        <dbReference type="SAM" id="Phobius"/>
    </source>
</evidence>
<keyword evidence="3" id="KW-0479">Metal-binding</keyword>
<dbReference type="OrthoDB" id="10059618at2759"/>
<dbReference type="SMART" id="SM00239">
    <property type="entry name" value="C2"/>
    <property type="match status" value="3"/>
</dbReference>
<dbReference type="GO" id="GO:0007009">
    <property type="term" value="P:plasma membrane organization"/>
    <property type="evidence" value="ECO:0007669"/>
    <property type="project" value="TreeGrafter"/>
</dbReference>
<dbReference type="PROSITE" id="PS50004">
    <property type="entry name" value="C2"/>
    <property type="match status" value="3"/>
</dbReference>
<dbReference type="CDD" id="cd08374">
    <property type="entry name" value="C2F_Ferlin"/>
    <property type="match status" value="1"/>
</dbReference>
<dbReference type="Proteomes" id="UP001153620">
    <property type="component" value="Chromosome 1"/>
</dbReference>
<dbReference type="InterPro" id="IPR000008">
    <property type="entry name" value="C2_dom"/>
</dbReference>
<evidence type="ECO:0000313" key="10">
    <source>
        <dbReference type="EMBL" id="CAG9801494.1"/>
    </source>
</evidence>
<proteinExistence type="predicted"/>
<keyword evidence="5" id="KW-0106">Calcium</keyword>
<evidence type="ECO:0000313" key="11">
    <source>
        <dbReference type="Proteomes" id="UP001153620"/>
    </source>
</evidence>
<dbReference type="Pfam" id="PF00168">
    <property type="entry name" value="C2"/>
    <property type="match status" value="3"/>
</dbReference>
<evidence type="ECO:0000256" key="1">
    <source>
        <dbReference type="ARBA" id="ARBA00004167"/>
    </source>
</evidence>
<dbReference type="InterPro" id="IPR035892">
    <property type="entry name" value="C2_domain_sf"/>
</dbReference>
<protein>
    <recommendedName>
        <fullName evidence="9">C2 domain-containing protein</fullName>
    </recommendedName>
</protein>
<dbReference type="SMART" id="SM01202">
    <property type="entry name" value="FerI"/>
    <property type="match status" value="1"/>
</dbReference>
<reference evidence="10" key="2">
    <citation type="submission" date="2022-10" db="EMBL/GenBank/DDBJ databases">
        <authorList>
            <consortium name="ENA_rothamsted_submissions"/>
            <consortium name="culmorum"/>
            <person name="King R."/>
        </authorList>
    </citation>
    <scope>NUCLEOTIDE SEQUENCE</scope>
</reference>
<dbReference type="SUPFAM" id="SSF49562">
    <property type="entry name" value="C2 domain (Calcium/lipid-binding domain, CaLB)"/>
    <property type="match status" value="3"/>
</dbReference>
<keyword evidence="4" id="KW-0677">Repeat</keyword>
<gene>
    <name evidence="10" type="ORF">CHIRRI_LOCUS4420</name>
</gene>
<dbReference type="Pfam" id="PF16165">
    <property type="entry name" value="Ferlin_C"/>
    <property type="match status" value="1"/>
</dbReference>
<dbReference type="InterPro" id="IPR037725">
    <property type="entry name" value="C2F_Ferlin"/>
</dbReference>
<evidence type="ECO:0000256" key="5">
    <source>
        <dbReference type="ARBA" id="ARBA00022837"/>
    </source>
</evidence>
<evidence type="ECO:0000256" key="3">
    <source>
        <dbReference type="ARBA" id="ARBA00022723"/>
    </source>
</evidence>
<accession>A0A9N9RN56</accession>
<comment type="subcellular location">
    <subcellularLocation>
        <location evidence="1">Membrane</location>
        <topology evidence="1">Single-pass membrane protein</topology>
    </subcellularLocation>
</comment>
<feature type="domain" description="C2" evidence="9">
    <location>
        <begin position="1069"/>
        <end position="1188"/>
    </location>
</feature>
<organism evidence="10 11">
    <name type="scientific">Chironomus riparius</name>
    <dbReference type="NCBI Taxonomy" id="315576"/>
    <lineage>
        <taxon>Eukaryota</taxon>
        <taxon>Metazoa</taxon>
        <taxon>Ecdysozoa</taxon>
        <taxon>Arthropoda</taxon>
        <taxon>Hexapoda</taxon>
        <taxon>Insecta</taxon>
        <taxon>Pterygota</taxon>
        <taxon>Neoptera</taxon>
        <taxon>Endopterygota</taxon>
        <taxon>Diptera</taxon>
        <taxon>Nematocera</taxon>
        <taxon>Chironomoidea</taxon>
        <taxon>Chironomidae</taxon>
        <taxon>Chironominae</taxon>
        <taxon>Chironomus</taxon>
    </lineage>
</organism>
<dbReference type="CDD" id="cd04037">
    <property type="entry name" value="C2E_Ferlin"/>
    <property type="match status" value="1"/>
</dbReference>
<evidence type="ECO:0000256" key="2">
    <source>
        <dbReference type="ARBA" id="ARBA00022692"/>
    </source>
</evidence>
<feature type="domain" description="C2" evidence="9">
    <location>
        <begin position="1303"/>
        <end position="1452"/>
    </location>
</feature>
<dbReference type="InterPro" id="IPR032362">
    <property type="entry name" value="Ferlin_C"/>
</dbReference>
<dbReference type="Pfam" id="PF22901">
    <property type="entry name" value="dsrm_Ferlin"/>
    <property type="match status" value="1"/>
</dbReference>
<dbReference type="PANTHER" id="PTHR12546:SF60">
    <property type="entry name" value="MISFIRE, ISOFORM F"/>
    <property type="match status" value="1"/>
</dbReference>
<dbReference type="InterPro" id="IPR037724">
    <property type="entry name" value="C2E_Ferlin"/>
</dbReference>
<dbReference type="InterPro" id="IPR055072">
    <property type="entry name" value="Ferlin_DSRM"/>
</dbReference>
<evidence type="ECO:0000256" key="4">
    <source>
        <dbReference type="ARBA" id="ARBA00022737"/>
    </source>
</evidence>
<dbReference type="SMART" id="SM01201">
    <property type="entry name" value="FerB"/>
    <property type="match status" value="1"/>
</dbReference>
<keyword evidence="7 8" id="KW-0472">Membrane</keyword>
<dbReference type="GO" id="GO:0016020">
    <property type="term" value="C:membrane"/>
    <property type="evidence" value="ECO:0007669"/>
    <property type="project" value="UniProtKB-SubCell"/>
</dbReference>
<keyword evidence="2 8" id="KW-0812">Transmembrane</keyword>
<evidence type="ECO:0000256" key="6">
    <source>
        <dbReference type="ARBA" id="ARBA00022989"/>
    </source>
</evidence>
<feature type="transmembrane region" description="Helical" evidence="8">
    <location>
        <begin position="1549"/>
        <end position="1573"/>
    </location>
</feature>
<dbReference type="InterPro" id="IPR012968">
    <property type="entry name" value="FerIin_dom"/>
</dbReference>
<dbReference type="InterPro" id="IPR012561">
    <property type="entry name" value="Ferlin_B-domain"/>
</dbReference>
<keyword evidence="11" id="KW-1185">Reference proteome</keyword>